<dbReference type="PRINTS" id="PR00081">
    <property type="entry name" value="GDHRDH"/>
</dbReference>
<evidence type="ECO:0000313" key="3">
    <source>
        <dbReference type="Proteomes" id="UP001500842"/>
    </source>
</evidence>
<dbReference type="RefSeq" id="WP_141005695.1">
    <property type="nucleotide sequence ID" value="NZ_BAAAOR010000016.1"/>
</dbReference>
<keyword evidence="3" id="KW-1185">Reference proteome</keyword>
<dbReference type="InterPro" id="IPR020904">
    <property type="entry name" value="Sc_DH/Rdtase_CS"/>
</dbReference>
<dbReference type="CDD" id="cd05233">
    <property type="entry name" value="SDR_c"/>
    <property type="match status" value="1"/>
</dbReference>
<name>A0ABN2AFR3_9ACTN</name>
<dbReference type="PANTHER" id="PTHR43943:SF2">
    <property type="entry name" value="DEHYDROGENASE_REDUCTASE 4"/>
    <property type="match status" value="1"/>
</dbReference>
<accession>A0ABN2AFR3</accession>
<comment type="similarity">
    <text evidence="1">Belongs to the short-chain dehydrogenases/reductases (SDR) family.</text>
</comment>
<organism evidence="2 3">
    <name type="scientific">Nocardioides humi</name>
    <dbReference type="NCBI Taxonomy" id="449461"/>
    <lineage>
        <taxon>Bacteria</taxon>
        <taxon>Bacillati</taxon>
        <taxon>Actinomycetota</taxon>
        <taxon>Actinomycetes</taxon>
        <taxon>Propionibacteriales</taxon>
        <taxon>Nocardioidaceae</taxon>
        <taxon>Nocardioides</taxon>
    </lineage>
</organism>
<proteinExistence type="inferred from homology"/>
<protein>
    <submittedName>
        <fullName evidence="2">SDR family oxidoreductase</fullName>
    </submittedName>
</protein>
<dbReference type="InterPro" id="IPR036291">
    <property type="entry name" value="NAD(P)-bd_dom_sf"/>
</dbReference>
<dbReference type="PROSITE" id="PS00061">
    <property type="entry name" value="ADH_SHORT"/>
    <property type="match status" value="1"/>
</dbReference>
<dbReference type="InterPro" id="IPR002347">
    <property type="entry name" value="SDR_fam"/>
</dbReference>
<dbReference type="PRINTS" id="PR00080">
    <property type="entry name" value="SDRFAMILY"/>
</dbReference>
<dbReference type="Pfam" id="PF13561">
    <property type="entry name" value="adh_short_C2"/>
    <property type="match status" value="1"/>
</dbReference>
<reference evidence="2 3" key="1">
    <citation type="journal article" date="2019" name="Int. J. Syst. Evol. Microbiol.">
        <title>The Global Catalogue of Microorganisms (GCM) 10K type strain sequencing project: providing services to taxonomists for standard genome sequencing and annotation.</title>
        <authorList>
            <consortium name="The Broad Institute Genomics Platform"/>
            <consortium name="The Broad Institute Genome Sequencing Center for Infectious Disease"/>
            <person name="Wu L."/>
            <person name="Ma J."/>
        </authorList>
    </citation>
    <scope>NUCLEOTIDE SEQUENCE [LARGE SCALE GENOMIC DNA]</scope>
    <source>
        <strain evidence="2 3">JCM 14942</strain>
    </source>
</reference>
<dbReference type="Gene3D" id="3.40.50.720">
    <property type="entry name" value="NAD(P)-binding Rossmann-like Domain"/>
    <property type="match status" value="1"/>
</dbReference>
<dbReference type="Proteomes" id="UP001500842">
    <property type="component" value="Unassembled WGS sequence"/>
</dbReference>
<evidence type="ECO:0000256" key="1">
    <source>
        <dbReference type="ARBA" id="ARBA00006484"/>
    </source>
</evidence>
<dbReference type="NCBIfam" id="NF005559">
    <property type="entry name" value="PRK07231.1"/>
    <property type="match status" value="1"/>
</dbReference>
<dbReference type="EMBL" id="BAAAOR010000016">
    <property type="protein sequence ID" value="GAA1518392.1"/>
    <property type="molecule type" value="Genomic_DNA"/>
</dbReference>
<comment type="caution">
    <text evidence="2">The sequence shown here is derived from an EMBL/GenBank/DDBJ whole genome shotgun (WGS) entry which is preliminary data.</text>
</comment>
<evidence type="ECO:0000313" key="2">
    <source>
        <dbReference type="EMBL" id="GAA1518392.1"/>
    </source>
</evidence>
<sequence length="270" mass="27635">MESLDGRVAVVTGASRGIGLGIARRLHERGAAVVLCARSADAVAAAARELDPTGATAIGAAVHVSDEDAAAALLARVREQFGGLDVLVNNAAANPHFGPTAGVDRGRWQKILDVNLWAPLRWTQLAVEAGLGAERPGAVLMVSSNLAQTPGSPSGVYGMSKAALDYLTSQLAVELAPRVRVNGIAPGVVDTSFAAPLVAHGVQVYGSWPVPRFGQPEDIAAAAELLVGPGGSWITGQVLTVDGGALLGGDEFSALDRASGRTPDRQETAR</sequence>
<gene>
    <name evidence="2" type="ORF">GCM10009788_23070</name>
</gene>
<dbReference type="PANTHER" id="PTHR43943">
    <property type="entry name" value="DEHYDROGENASE/REDUCTASE (SDR FAMILY) MEMBER 4"/>
    <property type="match status" value="1"/>
</dbReference>
<dbReference type="SUPFAM" id="SSF51735">
    <property type="entry name" value="NAD(P)-binding Rossmann-fold domains"/>
    <property type="match status" value="1"/>
</dbReference>